<organism evidence="4 5">
    <name type="scientific">Variovorax terrae</name>
    <dbReference type="NCBI Taxonomy" id="2923278"/>
    <lineage>
        <taxon>Bacteria</taxon>
        <taxon>Pseudomonadati</taxon>
        <taxon>Pseudomonadota</taxon>
        <taxon>Betaproteobacteria</taxon>
        <taxon>Burkholderiales</taxon>
        <taxon>Comamonadaceae</taxon>
        <taxon>Variovorax</taxon>
    </lineage>
</organism>
<evidence type="ECO:0000259" key="3">
    <source>
        <dbReference type="Pfam" id="PF13785"/>
    </source>
</evidence>
<comment type="caution">
    <text evidence="4">The sequence shown here is derived from an EMBL/GenBank/DDBJ whole genome shotgun (WGS) entry which is preliminary data.</text>
</comment>
<dbReference type="InterPro" id="IPR025235">
    <property type="entry name" value="DUF4178"/>
</dbReference>
<feature type="compositionally biased region" description="Low complexity" evidence="1">
    <location>
        <begin position="481"/>
        <end position="491"/>
    </location>
</feature>
<feature type="transmembrane region" description="Helical" evidence="2">
    <location>
        <begin position="446"/>
        <end position="467"/>
    </location>
</feature>
<evidence type="ECO:0000256" key="2">
    <source>
        <dbReference type="SAM" id="Phobius"/>
    </source>
</evidence>
<evidence type="ECO:0000313" key="5">
    <source>
        <dbReference type="Proteomes" id="UP001139447"/>
    </source>
</evidence>
<sequence>MAETSPQRAYRAACPGCGAPVEFRSAQSTHAVCGYCHSTVVRDGDTLSRIGKMAEVFDDFSPLQLFAAGRFNGRGFTVVGRLQYKYREGSWNEWHAVFDDGSSGFLSEDNGAFVFTLPTTLQREVPAAAQFRVGATTAISGRPFSVASNEQVSLAAAQGELPRLPPLGQPFAMVELRSNAGEAQVLGIDYGTQPPTLSLGRSVLLDDLQLTGLRAESAKEDKARQFACPNCGAQVAVALAGSQSITCGACRSIIDLSQGIGAELRHAAQDEPVQLLIPLGTQGQLQGAQWQVVGFQHRMGAEPGDSDEQFGWDEYLLYNAKRGFTFLVDAEDGWSVVKPTTGAPVLSGNAQSATYLGTRYALKDSYNAETTYVAGEFYWQVQRGQKTFNRDFESGKNLLSLEQTPNEVTWSGGGRIDSDTVAKAFGIENRKALLQRGDALPVGGKSGIGCVTVIVLFAIILVVLLLFSRCTSCDPRVENCSSSGSSARSSGGSFGGFSSGGGHK</sequence>
<dbReference type="EMBL" id="JALGBI010000003">
    <property type="protein sequence ID" value="MCJ0765736.1"/>
    <property type="molecule type" value="Genomic_DNA"/>
</dbReference>
<dbReference type="AlphaFoldDB" id="A0A9X1VY02"/>
<keyword evidence="2" id="KW-0472">Membrane</keyword>
<feature type="domain" description="DUF4178" evidence="3">
    <location>
        <begin position="69"/>
        <end position="203"/>
    </location>
</feature>
<accession>A0A9X1VY02</accession>
<keyword evidence="2" id="KW-0812">Transmembrane</keyword>
<reference evidence="4" key="1">
    <citation type="submission" date="2022-03" db="EMBL/GenBank/DDBJ databases">
        <authorList>
            <person name="Woo C.Y."/>
        </authorList>
    </citation>
    <scope>NUCLEOTIDE SEQUENCE</scope>
    <source>
        <strain evidence="4">CYS-02</strain>
    </source>
</reference>
<name>A0A9X1VY02_9BURK</name>
<keyword evidence="2" id="KW-1133">Transmembrane helix</keyword>
<feature type="region of interest" description="Disordered" evidence="1">
    <location>
        <begin position="480"/>
        <end position="504"/>
    </location>
</feature>
<keyword evidence="5" id="KW-1185">Reference proteome</keyword>
<feature type="domain" description="DUF4178" evidence="3">
    <location>
        <begin position="279"/>
        <end position="417"/>
    </location>
</feature>
<evidence type="ECO:0000256" key="1">
    <source>
        <dbReference type="SAM" id="MobiDB-lite"/>
    </source>
</evidence>
<dbReference type="RefSeq" id="WP_243309332.1">
    <property type="nucleotide sequence ID" value="NZ_JALGBI010000003.1"/>
</dbReference>
<gene>
    <name evidence="4" type="ORF">MMF98_21190</name>
</gene>
<dbReference type="Proteomes" id="UP001139447">
    <property type="component" value="Unassembled WGS sequence"/>
</dbReference>
<evidence type="ECO:0000313" key="4">
    <source>
        <dbReference type="EMBL" id="MCJ0765736.1"/>
    </source>
</evidence>
<proteinExistence type="predicted"/>
<protein>
    <submittedName>
        <fullName evidence="4">DUF4178 domain-containing protein</fullName>
    </submittedName>
</protein>
<feature type="compositionally biased region" description="Gly residues" evidence="1">
    <location>
        <begin position="492"/>
        <end position="504"/>
    </location>
</feature>
<dbReference type="Pfam" id="PF13785">
    <property type="entry name" value="DUF4178"/>
    <property type="match status" value="2"/>
</dbReference>